<comment type="caution">
    <text evidence="3">The sequence shown here is derived from an EMBL/GenBank/DDBJ whole genome shotgun (WGS) entry which is preliminary data.</text>
</comment>
<feature type="compositionally biased region" description="Basic and acidic residues" evidence="1">
    <location>
        <begin position="70"/>
        <end position="79"/>
    </location>
</feature>
<evidence type="ECO:0000313" key="4">
    <source>
        <dbReference type="Proteomes" id="UP001597508"/>
    </source>
</evidence>
<protein>
    <submittedName>
        <fullName evidence="3">DUF4157 domain-containing protein</fullName>
    </submittedName>
</protein>
<name>A0ABW5LSL7_9FLAO</name>
<accession>A0ABW5LSL7</accession>
<feature type="compositionally biased region" description="Polar residues" evidence="1">
    <location>
        <begin position="1"/>
        <end position="24"/>
    </location>
</feature>
<evidence type="ECO:0000256" key="1">
    <source>
        <dbReference type="SAM" id="MobiDB-lite"/>
    </source>
</evidence>
<evidence type="ECO:0000313" key="3">
    <source>
        <dbReference type="EMBL" id="MFD2567828.1"/>
    </source>
</evidence>
<dbReference type="Pfam" id="PF13699">
    <property type="entry name" value="eCIS_core"/>
    <property type="match status" value="1"/>
</dbReference>
<feature type="region of interest" description="Disordered" evidence="1">
    <location>
        <begin position="47"/>
        <end position="86"/>
    </location>
</feature>
<dbReference type="RefSeq" id="WP_379666534.1">
    <property type="nucleotide sequence ID" value="NZ_JBHULH010000004.1"/>
</dbReference>
<gene>
    <name evidence="3" type="ORF">ACFSRZ_10625</name>
</gene>
<sequence>MFAAKNTATSSYHPSHTSTGTSFIQPKLNIGQAGDKYEVEADRAADQIVAKSKQPETSFVPPQPTIQKQPEGEVQKKETEESETEEVIQEKPVVDTISPLIQRKECGSEDQLQLKCAACGGAKEEVIQKKANNTFFSGTQTPSFFVQKKCNCQEENSIQKKEGNTKEGKKHLTKAYEHLKGNGSIESRLASSKGKGSKLDEHTRTEMESGFGADFSNVRVHTDSEAVGMSQELGAQAFTNGSDIYFNQGKYDPNSDQGKHLLAHELTHTIHQGASATNQVQKFELPGFVQDGLDVAGDLYDGAVDTVADGIYDVTEALGVTDEVLEAYEMAEDVYDAATEYLVKARDWLVTTAGQAARALVEALGGTMDVTEEGIIITFPETCPVPAEDFEIDIPEISQDLMAPVFVIPVIAGIIDGVITGELGGTATIDPQLSMQLGPFCLEGARMVINPLTGNFSVSGGVSATAAVSLGAEVRAGLKAGLGFTGIILAGEIPIPLDISLIAVEAGVAGLGRGIGMGRKTLEGGLGYNNGSLVMESNDQLEVGLAADLFLGAYGELSIGGFNFCRVYWEPYAWNGDIGAMFSNSTRVVIGPNPSFTKNVTASIGEFPFEDYELLLNRGGFEDDCVLEDIICWIMDTFDLYPSNNGGKWEVDGKYGAGGRLEGNVEGAPVFNRRPNDERGELDDEDAPLCRGACGPNCKTCNSHETYRYTDEETGDVWEYTNFEDCSTHEGCQQHDAGFDKALIEHGETGPLDIFLGDYHTLANFECMCTYPFGNCVSWIFGGPPSQGRMYFAESVRKLGDSENEADSELEAKIEAINVYFFDKDPEKHRLFIVIENGEAEIMMQSDEVEVEEAIDEKESSNPTEEEQGYLEIAESHRQTIDKLVELHLKKLDPGEEEIEEIADEIKEELEKLGEYLRNGGVDYFPEIPPTLVTYGMSSGKPLFVKANPLTFRPGNTVGSEPKEDPAGWGLVERYKYFEAFIDTKKPEGSGRETKIKKKDPNNPNDDVKFEETEEYAKEHNFPIYSTTNWVRFHILNDNLHGPGVFWNLLSAPKVDNRNYNTDIEEPVKKEVNKKGLEPFYFHINVVEYRNSDGKITEDHVHESVEKPEERKEIIRLYGEIPKKLQLNAGKLELNDDGEYQIPENDEGRIGEKNQTFEFTENIDVTLPKGTKIVVLLYSGSSYFTNSMHRIYLKSQRGVSNNVDELVDNFFVENPSGKPTTLVGFLEAIINALDQSSETEKITLFDKGNTEEEKNALQKHIDIWSTRKFNPAEQARLDRMQEIINDILQYRKDNSIKKDPWKLLDIGKTQYYKYKKGDAAPLPEVLAKAEEKRKEYFPDDN</sequence>
<evidence type="ECO:0000259" key="2">
    <source>
        <dbReference type="Pfam" id="PF13699"/>
    </source>
</evidence>
<dbReference type="EMBL" id="JBHULH010000004">
    <property type="protein sequence ID" value="MFD2567828.1"/>
    <property type="molecule type" value="Genomic_DNA"/>
</dbReference>
<proteinExistence type="predicted"/>
<feature type="region of interest" description="Disordered" evidence="1">
    <location>
        <begin position="1"/>
        <end position="27"/>
    </location>
</feature>
<dbReference type="InterPro" id="IPR025295">
    <property type="entry name" value="eCIS_core_dom"/>
</dbReference>
<organism evidence="3 4">
    <name type="scientific">Pseudotenacibaculum haliotis</name>
    <dbReference type="NCBI Taxonomy" id="1862138"/>
    <lineage>
        <taxon>Bacteria</taxon>
        <taxon>Pseudomonadati</taxon>
        <taxon>Bacteroidota</taxon>
        <taxon>Flavobacteriia</taxon>
        <taxon>Flavobacteriales</taxon>
        <taxon>Flavobacteriaceae</taxon>
        <taxon>Pseudotenacibaculum</taxon>
    </lineage>
</organism>
<feature type="region of interest" description="Disordered" evidence="1">
    <location>
        <begin position="988"/>
        <end position="1008"/>
    </location>
</feature>
<dbReference type="Proteomes" id="UP001597508">
    <property type="component" value="Unassembled WGS sequence"/>
</dbReference>
<keyword evidence="4" id="KW-1185">Reference proteome</keyword>
<reference evidence="4" key="1">
    <citation type="journal article" date="2019" name="Int. J. Syst. Evol. Microbiol.">
        <title>The Global Catalogue of Microorganisms (GCM) 10K type strain sequencing project: providing services to taxonomists for standard genome sequencing and annotation.</title>
        <authorList>
            <consortium name="The Broad Institute Genomics Platform"/>
            <consortium name="The Broad Institute Genome Sequencing Center for Infectious Disease"/>
            <person name="Wu L."/>
            <person name="Ma J."/>
        </authorList>
    </citation>
    <scope>NUCLEOTIDE SEQUENCE [LARGE SCALE GENOMIC DNA]</scope>
    <source>
        <strain evidence="4">KCTC 52127</strain>
    </source>
</reference>
<feature type="domain" description="eCIS core" evidence="2">
    <location>
        <begin position="199"/>
        <end position="274"/>
    </location>
</feature>